<dbReference type="InParanoid" id="A0A409X764"/>
<dbReference type="Proteomes" id="UP000284706">
    <property type="component" value="Unassembled WGS sequence"/>
</dbReference>
<dbReference type="AlphaFoldDB" id="A0A409X764"/>
<dbReference type="EMBL" id="NHYE01004034">
    <property type="protein sequence ID" value="PPQ86606.1"/>
    <property type="molecule type" value="Genomic_DNA"/>
</dbReference>
<accession>A0A409X764</accession>
<protein>
    <submittedName>
        <fullName evidence="2">Uncharacterized protein</fullName>
    </submittedName>
</protein>
<keyword evidence="3" id="KW-1185">Reference proteome</keyword>
<sequence>STCPLCSSLSLLTPLYFVDQRKAPKKQAAKLSWGGDDDDESEADSDDDDDDLNEGGMSEKQVSRVLQEEVTHLKIQPGFLTMMTVLRWRA</sequence>
<reference evidence="2 3" key="1">
    <citation type="journal article" date="2018" name="Evol. Lett.">
        <title>Horizontal gene cluster transfer increased hallucinogenic mushroom diversity.</title>
        <authorList>
            <person name="Reynolds H.T."/>
            <person name="Vijayakumar V."/>
            <person name="Gluck-Thaler E."/>
            <person name="Korotkin H.B."/>
            <person name="Matheny P.B."/>
            <person name="Slot J.C."/>
        </authorList>
    </citation>
    <scope>NUCLEOTIDE SEQUENCE [LARGE SCALE GENOMIC DNA]</scope>
    <source>
        <strain evidence="2 3">SRW20</strain>
    </source>
</reference>
<feature type="compositionally biased region" description="Acidic residues" evidence="1">
    <location>
        <begin position="35"/>
        <end position="53"/>
    </location>
</feature>
<feature type="non-terminal residue" evidence="2">
    <location>
        <position position="1"/>
    </location>
</feature>
<proteinExistence type="predicted"/>
<evidence type="ECO:0000313" key="2">
    <source>
        <dbReference type="EMBL" id="PPQ86606.1"/>
    </source>
</evidence>
<gene>
    <name evidence="2" type="ORF">CVT26_015014</name>
</gene>
<feature type="region of interest" description="Disordered" evidence="1">
    <location>
        <begin position="27"/>
        <end position="63"/>
    </location>
</feature>
<evidence type="ECO:0000256" key="1">
    <source>
        <dbReference type="SAM" id="MobiDB-lite"/>
    </source>
</evidence>
<name>A0A409X764_9AGAR</name>
<evidence type="ECO:0000313" key="3">
    <source>
        <dbReference type="Proteomes" id="UP000284706"/>
    </source>
</evidence>
<organism evidence="2 3">
    <name type="scientific">Gymnopilus dilepis</name>
    <dbReference type="NCBI Taxonomy" id="231916"/>
    <lineage>
        <taxon>Eukaryota</taxon>
        <taxon>Fungi</taxon>
        <taxon>Dikarya</taxon>
        <taxon>Basidiomycota</taxon>
        <taxon>Agaricomycotina</taxon>
        <taxon>Agaricomycetes</taxon>
        <taxon>Agaricomycetidae</taxon>
        <taxon>Agaricales</taxon>
        <taxon>Agaricineae</taxon>
        <taxon>Hymenogastraceae</taxon>
        <taxon>Gymnopilus</taxon>
    </lineage>
</organism>
<comment type="caution">
    <text evidence="2">The sequence shown here is derived from an EMBL/GenBank/DDBJ whole genome shotgun (WGS) entry which is preliminary data.</text>
</comment>